<keyword evidence="2" id="KW-1185">Reference proteome</keyword>
<dbReference type="OrthoDB" id="4590327at2759"/>
<dbReference type="Proteomes" id="UP000001056">
    <property type="component" value="Unassembled WGS sequence"/>
</dbReference>
<protein>
    <submittedName>
        <fullName evidence="1">Uncharacterized protein</fullName>
    </submittedName>
</protein>
<evidence type="ECO:0000313" key="2">
    <source>
        <dbReference type="Proteomes" id="UP000001056"/>
    </source>
</evidence>
<dbReference type="RefSeq" id="XP_001220962.1">
    <property type="nucleotide sequence ID" value="XM_001220961.1"/>
</dbReference>
<dbReference type="AlphaFoldDB" id="Q2HDG3"/>
<accession>Q2HDG3</accession>
<proteinExistence type="predicted"/>
<dbReference type="GeneID" id="4386773"/>
<dbReference type="VEuPathDB" id="FungiDB:CHGG_01741"/>
<organism evidence="1 2">
    <name type="scientific">Chaetomium globosum (strain ATCC 6205 / CBS 148.51 / DSM 1962 / NBRC 6347 / NRRL 1970)</name>
    <name type="common">Soil fungus</name>
    <dbReference type="NCBI Taxonomy" id="306901"/>
    <lineage>
        <taxon>Eukaryota</taxon>
        <taxon>Fungi</taxon>
        <taxon>Dikarya</taxon>
        <taxon>Ascomycota</taxon>
        <taxon>Pezizomycotina</taxon>
        <taxon>Sordariomycetes</taxon>
        <taxon>Sordariomycetidae</taxon>
        <taxon>Sordariales</taxon>
        <taxon>Chaetomiaceae</taxon>
        <taxon>Chaetomium</taxon>
    </lineage>
</organism>
<sequence>MQRSSRRLTLSVGTFEEVVDGRVTLTDDVARKPTRPFSPEFGWNAIVRRTTSHQGTASSAASASASSHHLQFKTLYHEYGEAQEQATELAIDVLCRHFFTPNGRLNPHKANPNPNLFYVPIIDANSPADYLFAMKFCIHGGKNLSQGSSTANSIRPSSSGTVAQITDFACSVISSIFTAKSSIQPEMGASNAAAATLKAMGADKMQVLREHLNSLMDAMEIITKHHGDVWRQGRFETAFTGLLVTVGGGRRCGAGIVSLIAAFRHMRTAETTGKDATAMDKSRKTMHCWLCKILIDALRSDYQSRRDAPATAKLVMEMVAALDPEALKGWDYRSASVEYLSRELRFLVQGWAGLAK</sequence>
<evidence type="ECO:0000313" key="1">
    <source>
        <dbReference type="EMBL" id="EAQ93506.1"/>
    </source>
</evidence>
<dbReference type="InParanoid" id="Q2HDG3"/>
<dbReference type="EMBL" id="CH408029">
    <property type="protein sequence ID" value="EAQ93506.1"/>
    <property type="molecule type" value="Genomic_DNA"/>
</dbReference>
<reference evidence="2" key="1">
    <citation type="journal article" date="2015" name="Genome Announc.">
        <title>Draft genome sequence of the cellulolytic fungus Chaetomium globosum.</title>
        <authorList>
            <person name="Cuomo C.A."/>
            <person name="Untereiner W.A."/>
            <person name="Ma L.-J."/>
            <person name="Grabherr M."/>
            <person name="Birren B.W."/>
        </authorList>
    </citation>
    <scope>NUCLEOTIDE SEQUENCE [LARGE SCALE GENOMIC DNA]</scope>
    <source>
        <strain evidence="2">ATCC 6205 / CBS 148.51 / DSM 1962 / NBRC 6347 / NRRL 1970</strain>
    </source>
</reference>
<name>Q2HDG3_CHAGB</name>
<dbReference type="HOGENOM" id="CLU_778453_0_0_1"/>
<gene>
    <name evidence="1" type="ORF">CHGG_01741</name>
</gene>